<protein>
    <submittedName>
        <fullName evidence="2">Uncharacterized protein</fullName>
    </submittedName>
</protein>
<name>A0A819TJ46_9BILA</name>
<accession>A0A819TJ46</accession>
<dbReference type="AlphaFoldDB" id="A0A819TJ46"/>
<gene>
    <name evidence="2" type="ORF">FNK824_LOCUS30312</name>
    <name evidence="1" type="ORF">SEV965_LOCUS31798</name>
</gene>
<organism evidence="2 3">
    <name type="scientific">Rotaria sordida</name>
    <dbReference type="NCBI Taxonomy" id="392033"/>
    <lineage>
        <taxon>Eukaryota</taxon>
        <taxon>Metazoa</taxon>
        <taxon>Spiralia</taxon>
        <taxon>Gnathifera</taxon>
        <taxon>Rotifera</taxon>
        <taxon>Eurotatoria</taxon>
        <taxon>Bdelloidea</taxon>
        <taxon>Philodinida</taxon>
        <taxon>Philodinidae</taxon>
        <taxon>Rotaria</taxon>
    </lineage>
</organism>
<comment type="caution">
    <text evidence="2">The sequence shown here is derived from an EMBL/GenBank/DDBJ whole genome shotgun (WGS) entry which is preliminary data.</text>
</comment>
<sequence length="103" mass="12434">MVELLTKQQIRNAAERQFKKYTYKYRIGINEVILENFMVIVDFLLNEEKQPNEDDDFPDDEEIDQRYKDFVDKISDLADNDQTLTSTMLKQLLKDFKLEKYKD</sequence>
<evidence type="ECO:0000313" key="1">
    <source>
        <dbReference type="EMBL" id="CAF1409529.1"/>
    </source>
</evidence>
<proteinExistence type="predicted"/>
<dbReference type="Proteomes" id="UP000663889">
    <property type="component" value="Unassembled WGS sequence"/>
</dbReference>
<dbReference type="EMBL" id="CAJNOU010003782">
    <property type="protein sequence ID" value="CAF1409529.1"/>
    <property type="molecule type" value="Genomic_DNA"/>
</dbReference>
<reference evidence="2" key="1">
    <citation type="submission" date="2021-02" db="EMBL/GenBank/DDBJ databases">
        <authorList>
            <person name="Nowell W R."/>
        </authorList>
    </citation>
    <scope>NUCLEOTIDE SEQUENCE</scope>
</reference>
<dbReference type="Proteomes" id="UP000663874">
    <property type="component" value="Unassembled WGS sequence"/>
</dbReference>
<evidence type="ECO:0000313" key="2">
    <source>
        <dbReference type="EMBL" id="CAF4080073.1"/>
    </source>
</evidence>
<dbReference type="EMBL" id="CAJOBE010009221">
    <property type="protein sequence ID" value="CAF4080073.1"/>
    <property type="molecule type" value="Genomic_DNA"/>
</dbReference>
<evidence type="ECO:0000313" key="3">
    <source>
        <dbReference type="Proteomes" id="UP000663874"/>
    </source>
</evidence>